<dbReference type="InterPro" id="IPR051546">
    <property type="entry name" value="Aspartate_Ammonia-Lyase"/>
</dbReference>
<dbReference type="OrthoDB" id="9802809at2"/>
<gene>
    <name evidence="4" type="ORF">HMPREF1052_0051</name>
</gene>
<dbReference type="Gene3D" id="1.10.40.30">
    <property type="entry name" value="Fumarase/aspartase (C-terminal domain)"/>
    <property type="match status" value="1"/>
</dbReference>
<dbReference type="FunFam" id="1.20.200.10:FF:000001">
    <property type="entry name" value="Fumarate hydratase, mitochondrial"/>
    <property type="match status" value="1"/>
</dbReference>
<dbReference type="InterPro" id="IPR000362">
    <property type="entry name" value="Fumarate_lyase_fam"/>
</dbReference>
<dbReference type="GO" id="GO:0006531">
    <property type="term" value="P:aspartate metabolic process"/>
    <property type="evidence" value="ECO:0007669"/>
    <property type="project" value="TreeGrafter"/>
</dbReference>
<feature type="domain" description="Fumarase C C-terminal" evidence="3">
    <location>
        <begin position="410"/>
        <end position="457"/>
    </location>
</feature>
<dbReference type="Pfam" id="PF10415">
    <property type="entry name" value="FumaraseC_C"/>
    <property type="match status" value="1"/>
</dbReference>
<dbReference type="eggNOG" id="COG1027">
    <property type="taxonomic scope" value="Bacteria"/>
</dbReference>
<dbReference type="NCBIfam" id="NF008909">
    <property type="entry name" value="PRK12273.1"/>
    <property type="match status" value="1"/>
</dbReference>
<dbReference type="PANTHER" id="PTHR42696:SF2">
    <property type="entry name" value="ASPARTATE AMMONIA-LYASE"/>
    <property type="match status" value="1"/>
</dbReference>
<proteinExistence type="predicted"/>
<dbReference type="InterPro" id="IPR024083">
    <property type="entry name" value="Fumarase/histidase_N"/>
</dbReference>
<reference evidence="4 5" key="1">
    <citation type="submission" date="2012-03" db="EMBL/GenBank/DDBJ databases">
        <authorList>
            <person name="Harkins D.M."/>
            <person name="Madupu R."/>
            <person name="Durkin A.S."/>
            <person name="Torralba M."/>
            <person name="Methe B."/>
            <person name="Sutton G.G."/>
            <person name="Nelson K.E."/>
        </authorList>
    </citation>
    <scope>NUCLEOTIDE SEQUENCE [LARGE SCALE GENOMIC DNA]</scope>
    <source>
        <strain evidence="4 5">CCUG 2042</strain>
    </source>
</reference>
<dbReference type="PANTHER" id="PTHR42696">
    <property type="entry name" value="ASPARTATE AMMONIA-LYASE"/>
    <property type="match status" value="1"/>
</dbReference>
<dbReference type="PROSITE" id="PS00163">
    <property type="entry name" value="FUMARATE_LYASES"/>
    <property type="match status" value="1"/>
</dbReference>
<dbReference type="SUPFAM" id="SSF48557">
    <property type="entry name" value="L-aspartase-like"/>
    <property type="match status" value="1"/>
</dbReference>
<evidence type="ECO:0000313" key="5">
    <source>
        <dbReference type="Proteomes" id="UP000006457"/>
    </source>
</evidence>
<dbReference type="Gene3D" id="1.10.275.10">
    <property type="entry name" value="Fumarase/aspartase (N-terminal domain)"/>
    <property type="match status" value="1"/>
</dbReference>
<protein>
    <submittedName>
        <fullName evidence="4">Fumarase C C-terminal domain protein</fullName>
    </submittedName>
</protein>
<comment type="caution">
    <text evidence="4">The sequence shown here is derived from an EMBL/GenBank/DDBJ whole genome shotgun (WGS) entry which is preliminary data.</text>
</comment>
<dbReference type="InterPro" id="IPR018951">
    <property type="entry name" value="Fumarase_C_C"/>
</dbReference>
<dbReference type="Gene3D" id="1.20.200.10">
    <property type="entry name" value="Fumarase/aspartase (Central domain)"/>
    <property type="match status" value="1"/>
</dbReference>
<dbReference type="GO" id="GO:0005829">
    <property type="term" value="C:cytosol"/>
    <property type="evidence" value="ECO:0007669"/>
    <property type="project" value="TreeGrafter"/>
</dbReference>
<feature type="domain" description="Fumarate lyase N-terminal" evidence="2">
    <location>
        <begin position="9"/>
        <end position="339"/>
    </location>
</feature>
<dbReference type="FunFam" id="1.10.275.10:FF:000001">
    <property type="entry name" value="Fumarate hydratase, mitochondrial"/>
    <property type="match status" value="1"/>
</dbReference>
<name>I3DIE7_9PAST</name>
<dbReference type="Proteomes" id="UP000006457">
    <property type="component" value="Unassembled WGS sequence"/>
</dbReference>
<evidence type="ECO:0000256" key="1">
    <source>
        <dbReference type="ARBA" id="ARBA00023239"/>
    </source>
</evidence>
<dbReference type="GO" id="GO:0008797">
    <property type="term" value="F:aspartate ammonia-lyase activity"/>
    <property type="evidence" value="ECO:0007669"/>
    <property type="project" value="TreeGrafter"/>
</dbReference>
<organism evidence="4 5">
    <name type="scientific">Pasteurella bettyae CCUG 2042</name>
    <dbReference type="NCBI Taxonomy" id="1095749"/>
    <lineage>
        <taxon>Bacteria</taxon>
        <taxon>Pseudomonadati</taxon>
        <taxon>Pseudomonadota</taxon>
        <taxon>Gammaproteobacteria</taxon>
        <taxon>Pasteurellales</taxon>
        <taxon>Pasteurellaceae</taxon>
        <taxon>Pasteurella</taxon>
    </lineage>
</organism>
<dbReference type="AlphaFoldDB" id="I3DIE7"/>
<dbReference type="EMBL" id="AJSX01000007">
    <property type="protein sequence ID" value="EIJ71490.1"/>
    <property type="molecule type" value="Genomic_DNA"/>
</dbReference>
<dbReference type="Pfam" id="PF00206">
    <property type="entry name" value="Lyase_1"/>
    <property type="match status" value="1"/>
</dbReference>
<evidence type="ECO:0000313" key="4">
    <source>
        <dbReference type="EMBL" id="EIJ71490.1"/>
    </source>
</evidence>
<dbReference type="InterPro" id="IPR020557">
    <property type="entry name" value="Fumarate_lyase_CS"/>
</dbReference>
<sequence length="474" mass="51609">MIKEVDCIGEMEISEEVYYGIQTERARNNFDISGTTIGQMPEFIRAIAEIKKAAAIANAKIGKLDQDVANAIANAADEIIAGKMANMFPLDVLQGGGSTSTNMNVNEVIAKRANEMLTGHKGYNKVHPNTHVNRAQSTNDVIPTAIGIACYRYAEKLRPSLAQLTESLAQKAEEFKDIVKASRTCIQDAVPITLGQEFSGYYTFAKRNLALLDSMLAEPLELPLGATASGTDLGTFEGYMEAVFVELKKVTGINVRQKENLFDGLQQGDEYVRLSGYLKGLATGLGKIATDLRMMSSGPRCGFQEIILPSVQPGSSIMPGKINPVIPELMNQVCYQVCGNDMAITMSVEGGELDLNVWEPVIIKNLAEEFTLLTGGIKKFTELCIDGIQANRERCESFAEGTMANATVASALLGYPKGTEIAKKAVAEGKTVKQVIKEMGLFSDQEVNKLFDPLMMTDWKESSKIISQEEIKAK</sequence>
<dbReference type="RefSeq" id="WP_005759045.1">
    <property type="nucleotide sequence ID" value="NZ_AJSX01000007.1"/>
</dbReference>
<evidence type="ECO:0000259" key="2">
    <source>
        <dbReference type="Pfam" id="PF00206"/>
    </source>
</evidence>
<evidence type="ECO:0000259" key="3">
    <source>
        <dbReference type="Pfam" id="PF10415"/>
    </source>
</evidence>
<keyword evidence="1" id="KW-0456">Lyase</keyword>
<dbReference type="GO" id="GO:0006099">
    <property type="term" value="P:tricarboxylic acid cycle"/>
    <property type="evidence" value="ECO:0007669"/>
    <property type="project" value="InterPro"/>
</dbReference>
<dbReference type="InterPro" id="IPR022761">
    <property type="entry name" value="Fumarate_lyase_N"/>
</dbReference>
<dbReference type="PATRIC" id="fig|1095749.3.peg.285"/>
<keyword evidence="5" id="KW-1185">Reference proteome</keyword>
<dbReference type="PRINTS" id="PR00149">
    <property type="entry name" value="FUMRATELYASE"/>
</dbReference>
<accession>I3DIE7</accession>
<dbReference type="InterPro" id="IPR008948">
    <property type="entry name" value="L-Aspartase-like"/>
</dbReference>